<gene>
    <name evidence="1" type="ORF">KSP40_PGU004039</name>
</gene>
<protein>
    <submittedName>
        <fullName evidence="1">Uncharacterized protein</fullName>
    </submittedName>
</protein>
<comment type="caution">
    <text evidence="1">The sequence shown here is derived from an EMBL/GenBank/DDBJ whole genome shotgun (WGS) entry which is preliminary data.</text>
</comment>
<evidence type="ECO:0000313" key="1">
    <source>
        <dbReference type="EMBL" id="KAK8941879.1"/>
    </source>
</evidence>
<organism evidence="1 2">
    <name type="scientific">Platanthera guangdongensis</name>
    <dbReference type="NCBI Taxonomy" id="2320717"/>
    <lineage>
        <taxon>Eukaryota</taxon>
        <taxon>Viridiplantae</taxon>
        <taxon>Streptophyta</taxon>
        <taxon>Embryophyta</taxon>
        <taxon>Tracheophyta</taxon>
        <taxon>Spermatophyta</taxon>
        <taxon>Magnoliopsida</taxon>
        <taxon>Liliopsida</taxon>
        <taxon>Asparagales</taxon>
        <taxon>Orchidaceae</taxon>
        <taxon>Orchidoideae</taxon>
        <taxon>Orchideae</taxon>
        <taxon>Orchidinae</taxon>
        <taxon>Platanthera</taxon>
    </lineage>
</organism>
<proteinExistence type="predicted"/>
<name>A0ABR2LJE8_9ASPA</name>
<dbReference type="EMBL" id="JBBWWR010000019">
    <property type="protein sequence ID" value="KAK8941879.1"/>
    <property type="molecule type" value="Genomic_DNA"/>
</dbReference>
<keyword evidence="2" id="KW-1185">Reference proteome</keyword>
<accession>A0ABR2LJE8</accession>
<dbReference type="Proteomes" id="UP001412067">
    <property type="component" value="Unassembled WGS sequence"/>
</dbReference>
<evidence type="ECO:0000313" key="2">
    <source>
        <dbReference type="Proteomes" id="UP001412067"/>
    </source>
</evidence>
<sequence length="83" mass="9408">MVAGHSSRPRNPLDISAAGLDTRIRSKFASLKGDSRWVASRKTLLRTNGSHDRCTIYFARSILRPFAYIYMLSRQATLIHLCL</sequence>
<reference evidence="1 2" key="1">
    <citation type="journal article" date="2022" name="Nat. Plants">
        <title>Genomes of leafy and leafless Platanthera orchids illuminate the evolution of mycoheterotrophy.</title>
        <authorList>
            <person name="Li M.H."/>
            <person name="Liu K.W."/>
            <person name="Li Z."/>
            <person name="Lu H.C."/>
            <person name="Ye Q.L."/>
            <person name="Zhang D."/>
            <person name="Wang J.Y."/>
            <person name="Li Y.F."/>
            <person name="Zhong Z.M."/>
            <person name="Liu X."/>
            <person name="Yu X."/>
            <person name="Liu D.K."/>
            <person name="Tu X.D."/>
            <person name="Liu B."/>
            <person name="Hao Y."/>
            <person name="Liao X.Y."/>
            <person name="Jiang Y.T."/>
            <person name="Sun W.H."/>
            <person name="Chen J."/>
            <person name="Chen Y.Q."/>
            <person name="Ai Y."/>
            <person name="Zhai J.W."/>
            <person name="Wu S.S."/>
            <person name="Zhou Z."/>
            <person name="Hsiao Y.Y."/>
            <person name="Wu W.L."/>
            <person name="Chen Y.Y."/>
            <person name="Lin Y.F."/>
            <person name="Hsu J.L."/>
            <person name="Li C.Y."/>
            <person name="Wang Z.W."/>
            <person name="Zhao X."/>
            <person name="Zhong W.Y."/>
            <person name="Ma X.K."/>
            <person name="Ma L."/>
            <person name="Huang J."/>
            <person name="Chen G.Z."/>
            <person name="Huang M.Z."/>
            <person name="Huang L."/>
            <person name="Peng D.H."/>
            <person name="Luo Y.B."/>
            <person name="Zou S.Q."/>
            <person name="Chen S.P."/>
            <person name="Lan S."/>
            <person name="Tsai W.C."/>
            <person name="Van de Peer Y."/>
            <person name="Liu Z.J."/>
        </authorList>
    </citation>
    <scope>NUCLEOTIDE SEQUENCE [LARGE SCALE GENOMIC DNA]</scope>
    <source>
        <strain evidence="1">Lor288</strain>
    </source>
</reference>